<evidence type="ECO:0000256" key="1">
    <source>
        <dbReference type="ARBA" id="ARBA00022448"/>
    </source>
</evidence>
<dbReference type="GO" id="GO:0098796">
    <property type="term" value="C:membrane protein complex"/>
    <property type="evidence" value="ECO:0007669"/>
    <property type="project" value="UniProtKB-ARBA"/>
</dbReference>
<dbReference type="GO" id="GO:0022857">
    <property type="term" value="F:transmembrane transporter activity"/>
    <property type="evidence" value="ECO:0007669"/>
    <property type="project" value="TreeGrafter"/>
</dbReference>
<dbReference type="EMBL" id="CAEZYR010000149">
    <property type="protein sequence ID" value="CAB4766777.1"/>
    <property type="molecule type" value="Genomic_DNA"/>
</dbReference>
<dbReference type="InterPro" id="IPR003439">
    <property type="entry name" value="ABC_transporter-like_ATP-bd"/>
</dbReference>
<dbReference type="SUPFAM" id="SSF52540">
    <property type="entry name" value="P-loop containing nucleoside triphosphate hydrolases"/>
    <property type="match status" value="1"/>
</dbReference>
<dbReference type="PROSITE" id="PS00211">
    <property type="entry name" value="ABC_TRANSPORTER_1"/>
    <property type="match status" value="1"/>
</dbReference>
<dbReference type="GO" id="GO:0016887">
    <property type="term" value="F:ATP hydrolysis activity"/>
    <property type="evidence" value="ECO:0007669"/>
    <property type="project" value="InterPro"/>
</dbReference>
<accession>A0A6J7AT77</accession>
<dbReference type="InterPro" id="IPR017911">
    <property type="entry name" value="MacB-like_ATP-bd"/>
</dbReference>
<dbReference type="PANTHER" id="PTHR24220">
    <property type="entry name" value="IMPORT ATP-BINDING PROTEIN"/>
    <property type="match status" value="1"/>
</dbReference>
<evidence type="ECO:0000313" key="7">
    <source>
        <dbReference type="EMBL" id="CAB4929761.1"/>
    </source>
</evidence>
<feature type="domain" description="ABC transporter" evidence="4">
    <location>
        <begin position="14"/>
        <end position="250"/>
    </location>
</feature>
<dbReference type="SMART" id="SM00382">
    <property type="entry name" value="AAA"/>
    <property type="match status" value="1"/>
</dbReference>
<dbReference type="CDD" id="cd03255">
    <property type="entry name" value="ABC_MJ0796_LolCDE_FtsE"/>
    <property type="match status" value="1"/>
</dbReference>
<sequence length="251" mass="26860">MMLAEAPPLARNVIDIRAATKVYGMGDIQVHALRGVSLAVERGDYVAIMGASGSGKSTLMNIIGCLDAPTEGEYYLDGADVNALGDSELADIRNRGIGFVFQSFNLIPRTSALANVELPLMYAGMKKAQRRERALAALEALGLADRVDHHPNELSGGQQQRVAIARAIVTSPAIVLADEPTGALDSVSSTEVLRIFDQLNQFGRTVIVITHEQEVADHAKRVVRLHDGSIYDDVRRAAVIGPPPMAPGRVA</sequence>
<dbReference type="PROSITE" id="PS50893">
    <property type="entry name" value="ABC_TRANSPORTER_2"/>
    <property type="match status" value="1"/>
</dbReference>
<name>A0A6J7AT77_9ZZZZ</name>
<evidence type="ECO:0000256" key="3">
    <source>
        <dbReference type="ARBA" id="ARBA00022840"/>
    </source>
</evidence>
<dbReference type="FunFam" id="3.40.50.300:FF:000032">
    <property type="entry name" value="Export ABC transporter ATP-binding protein"/>
    <property type="match status" value="1"/>
</dbReference>
<dbReference type="Gene3D" id="3.40.50.300">
    <property type="entry name" value="P-loop containing nucleotide triphosphate hydrolases"/>
    <property type="match status" value="1"/>
</dbReference>
<evidence type="ECO:0000313" key="6">
    <source>
        <dbReference type="EMBL" id="CAB4835880.1"/>
    </source>
</evidence>
<evidence type="ECO:0000259" key="4">
    <source>
        <dbReference type="PROSITE" id="PS50893"/>
    </source>
</evidence>
<dbReference type="InterPro" id="IPR003593">
    <property type="entry name" value="AAA+_ATPase"/>
</dbReference>
<dbReference type="AlphaFoldDB" id="A0A6J7AT77"/>
<dbReference type="GO" id="GO:0005524">
    <property type="term" value="F:ATP binding"/>
    <property type="evidence" value="ECO:0007669"/>
    <property type="project" value="UniProtKB-KW"/>
</dbReference>
<keyword evidence="3" id="KW-0067">ATP-binding</keyword>
<dbReference type="InterPro" id="IPR015854">
    <property type="entry name" value="ABC_transpr_LolD-like"/>
</dbReference>
<protein>
    <submittedName>
        <fullName evidence="6">Unannotated protein</fullName>
    </submittedName>
</protein>
<gene>
    <name evidence="5" type="ORF">UFOPK2754_02844</name>
    <name evidence="6" type="ORF">UFOPK3139_02664</name>
    <name evidence="7" type="ORF">UFOPK3543_02587</name>
    <name evidence="8" type="ORF">UFOPK3967_01898</name>
</gene>
<dbReference type="InterPro" id="IPR017871">
    <property type="entry name" value="ABC_transporter-like_CS"/>
</dbReference>
<evidence type="ECO:0000256" key="2">
    <source>
        <dbReference type="ARBA" id="ARBA00022741"/>
    </source>
</evidence>
<dbReference type="PANTHER" id="PTHR24220:SF86">
    <property type="entry name" value="ABC TRANSPORTER ABCH.1"/>
    <property type="match status" value="1"/>
</dbReference>
<proteinExistence type="predicted"/>
<organism evidence="6">
    <name type="scientific">freshwater metagenome</name>
    <dbReference type="NCBI Taxonomy" id="449393"/>
    <lineage>
        <taxon>unclassified sequences</taxon>
        <taxon>metagenomes</taxon>
        <taxon>ecological metagenomes</taxon>
    </lineage>
</organism>
<keyword evidence="2" id="KW-0547">Nucleotide-binding</keyword>
<dbReference type="EMBL" id="CAFBOS010000124">
    <property type="protein sequence ID" value="CAB5004949.1"/>
    <property type="molecule type" value="Genomic_DNA"/>
</dbReference>
<dbReference type="Pfam" id="PF00005">
    <property type="entry name" value="ABC_tran"/>
    <property type="match status" value="1"/>
</dbReference>
<keyword evidence="1" id="KW-0813">Transport</keyword>
<evidence type="ECO:0000313" key="5">
    <source>
        <dbReference type="EMBL" id="CAB4766777.1"/>
    </source>
</evidence>
<dbReference type="EMBL" id="CAFABA010000148">
    <property type="protein sequence ID" value="CAB4835880.1"/>
    <property type="molecule type" value="Genomic_DNA"/>
</dbReference>
<dbReference type="InterPro" id="IPR027417">
    <property type="entry name" value="P-loop_NTPase"/>
</dbReference>
<reference evidence="6" key="1">
    <citation type="submission" date="2020-05" db="EMBL/GenBank/DDBJ databases">
        <authorList>
            <person name="Chiriac C."/>
            <person name="Salcher M."/>
            <person name="Ghai R."/>
            <person name="Kavagutti S V."/>
        </authorList>
    </citation>
    <scope>NUCLEOTIDE SEQUENCE</scope>
</reference>
<dbReference type="EMBL" id="CAFBMH010000134">
    <property type="protein sequence ID" value="CAB4929761.1"/>
    <property type="molecule type" value="Genomic_DNA"/>
</dbReference>
<dbReference type="GO" id="GO:0005886">
    <property type="term" value="C:plasma membrane"/>
    <property type="evidence" value="ECO:0007669"/>
    <property type="project" value="TreeGrafter"/>
</dbReference>
<evidence type="ECO:0000313" key="8">
    <source>
        <dbReference type="EMBL" id="CAB5004949.1"/>
    </source>
</evidence>